<proteinExistence type="predicted"/>
<reference evidence="2" key="1">
    <citation type="submission" date="2020-02" db="EMBL/GenBank/DDBJ databases">
        <authorList>
            <person name="Meier V. D."/>
        </authorList>
    </citation>
    <scope>NUCLEOTIDE SEQUENCE</scope>
    <source>
        <strain evidence="2">AVDCRST_MAG66</strain>
    </source>
</reference>
<feature type="non-terminal residue" evidence="2">
    <location>
        <position position="52"/>
    </location>
</feature>
<dbReference type="EC" id="6.3.5.4" evidence="2"/>
<organism evidence="2">
    <name type="scientific">uncultured Pseudonocardia sp</name>
    <dbReference type="NCBI Taxonomy" id="211455"/>
    <lineage>
        <taxon>Bacteria</taxon>
        <taxon>Bacillati</taxon>
        <taxon>Actinomycetota</taxon>
        <taxon>Actinomycetes</taxon>
        <taxon>Pseudonocardiales</taxon>
        <taxon>Pseudonocardiaceae</taxon>
        <taxon>Pseudonocardia</taxon>
        <taxon>environmental samples</taxon>
    </lineage>
</organism>
<evidence type="ECO:0000256" key="1">
    <source>
        <dbReference type="SAM" id="MobiDB-lite"/>
    </source>
</evidence>
<dbReference type="GO" id="GO:0004066">
    <property type="term" value="F:asparagine synthase (glutamine-hydrolyzing) activity"/>
    <property type="evidence" value="ECO:0007669"/>
    <property type="project" value="UniProtKB-EC"/>
</dbReference>
<protein>
    <submittedName>
        <fullName evidence="2">Asparagine synthetase [glutamine-hydrolyzing]</fullName>
        <ecNumber evidence="2">6.3.5.4</ecNumber>
    </submittedName>
</protein>
<feature type="non-terminal residue" evidence="2">
    <location>
        <position position="1"/>
    </location>
</feature>
<feature type="region of interest" description="Disordered" evidence="1">
    <location>
        <begin position="1"/>
        <end position="52"/>
    </location>
</feature>
<sequence>DRLRVAVVGGQAARTVPVRSRRGDAARSQRPLHPGRRQQALADRPAGDVAPV</sequence>
<accession>A0A6J4NSU4</accession>
<dbReference type="EMBL" id="CADCUS010000164">
    <property type="protein sequence ID" value="CAA9394829.1"/>
    <property type="molecule type" value="Genomic_DNA"/>
</dbReference>
<dbReference type="AlphaFoldDB" id="A0A6J4NSU4"/>
<evidence type="ECO:0000313" key="2">
    <source>
        <dbReference type="EMBL" id="CAA9394829.1"/>
    </source>
</evidence>
<keyword evidence="2" id="KW-0436">Ligase</keyword>
<gene>
    <name evidence="2" type="ORF">AVDCRST_MAG66-1266</name>
</gene>
<name>A0A6J4NSU4_9PSEU</name>